<keyword evidence="4" id="KW-1185">Reference proteome</keyword>
<evidence type="ECO:0000313" key="3">
    <source>
        <dbReference type="EMBL" id="KAJ8372265.1"/>
    </source>
</evidence>
<reference evidence="3" key="1">
    <citation type="journal article" date="2023" name="Science">
        <title>Genome structures resolve the early diversification of teleost fishes.</title>
        <authorList>
            <person name="Parey E."/>
            <person name="Louis A."/>
            <person name="Montfort J."/>
            <person name="Bouchez O."/>
            <person name="Roques C."/>
            <person name="Iampietro C."/>
            <person name="Lluch J."/>
            <person name="Castinel A."/>
            <person name="Donnadieu C."/>
            <person name="Desvignes T."/>
            <person name="Floi Bucao C."/>
            <person name="Jouanno E."/>
            <person name="Wen M."/>
            <person name="Mejri S."/>
            <person name="Dirks R."/>
            <person name="Jansen H."/>
            <person name="Henkel C."/>
            <person name="Chen W.J."/>
            <person name="Zahm M."/>
            <person name="Cabau C."/>
            <person name="Klopp C."/>
            <person name="Thompson A.W."/>
            <person name="Robinson-Rechavi M."/>
            <person name="Braasch I."/>
            <person name="Lecointre G."/>
            <person name="Bobe J."/>
            <person name="Postlethwait J.H."/>
            <person name="Berthelot C."/>
            <person name="Roest Crollius H."/>
            <person name="Guiguen Y."/>
        </authorList>
    </citation>
    <scope>NUCLEOTIDE SEQUENCE</scope>
    <source>
        <strain evidence="3">NC1722</strain>
    </source>
</reference>
<feature type="signal peptide" evidence="2">
    <location>
        <begin position="1"/>
        <end position="24"/>
    </location>
</feature>
<dbReference type="EMBL" id="JAINUG010000409">
    <property type="protein sequence ID" value="KAJ8372265.1"/>
    <property type="molecule type" value="Genomic_DNA"/>
</dbReference>
<evidence type="ECO:0008006" key="5">
    <source>
        <dbReference type="Google" id="ProtNLM"/>
    </source>
</evidence>
<accession>A0AAD7R9K0</accession>
<feature type="region of interest" description="Disordered" evidence="1">
    <location>
        <begin position="68"/>
        <end position="99"/>
    </location>
</feature>
<gene>
    <name evidence="3" type="ORF">AAFF_G00291200</name>
</gene>
<protein>
    <recommendedName>
        <fullName evidence="5">Secreted protein</fullName>
    </recommendedName>
</protein>
<organism evidence="3 4">
    <name type="scientific">Aldrovandia affinis</name>
    <dbReference type="NCBI Taxonomy" id="143900"/>
    <lineage>
        <taxon>Eukaryota</taxon>
        <taxon>Metazoa</taxon>
        <taxon>Chordata</taxon>
        <taxon>Craniata</taxon>
        <taxon>Vertebrata</taxon>
        <taxon>Euteleostomi</taxon>
        <taxon>Actinopterygii</taxon>
        <taxon>Neopterygii</taxon>
        <taxon>Teleostei</taxon>
        <taxon>Notacanthiformes</taxon>
        <taxon>Halosauridae</taxon>
        <taxon>Aldrovandia</taxon>
    </lineage>
</organism>
<dbReference type="Proteomes" id="UP001221898">
    <property type="component" value="Unassembled WGS sequence"/>
</dbReference>
<evidence type="ECO:0000313" key="4">
    <source>
        <dbReference type="Proteomes" id="UP001221898"/>
    </source>
</evidence>
<sequence length="99" mass="10656">MPRTGPISTYTSVLALLMTALPQGRRNEHYKCVIIRDSALHSGAITASAQVSDVSAAVGQTSCRCTRNRHAAGRRGKRDGGLLRGKHRGEVTERQTNLG</sequence>
<proteinExistence type="predicted"/>
<name>A0AAD7R9K0_9TELE</name>
<keyword evidence="2" id="KW-0732">Signal</keyword>
<feature type="chain" id="PRO_5041971920" description="Secreted protein" evidence="2">
    <location>
        <begin position="25"/>
        <end position="99"/>
    </location>
</feature>
<feature type="compositionally biased region" description="Basic residues" evidence="1">
    <location>
        <begin position="68"/>
        <end position="77"/>
    </location>
</feature>
<comment type="caution">
    <text evidence="3">The sequence shown here is derived from an EMBL/GenBank/DDBJ whole genome shotgun (WGS) entry which is preliminary data.</text>
</comment>
<evidence type="ECO:0000256" key="1">
    <source>
        <dbReference type="SAM" id="MobiDB-lite"/>
    </source>
</evidence>
<dbReference type="AlphaFoldDB" id="A0AAD7R9K0"/>
<evidence type="ECO:0000256" key="2">
    <source>
        <dbReference type="SAM" id="SignalP"/>
    </source>
</evidence>